<reference evidence="3" key="1">
    <citation type="submission" date="2019-06" db="EMBL/GenBank/DDBJ databases">
        <title>Complete genome of the novel Klebsiella pneumoniae phage Marfa.</title>
        <authorList>
            <person name="Harb L."/>
            <person name="Boeckman J."/>
            <person name="Newkirk H."/>
            <person name="Liu M."/>
            <person name="Gill J."/>
            <person name="Ramsey J."/>
        </authorList>
    </citation>
    <scope>NUCLEOTIDE SEQUENCE [LARGE SCALE GENOMIC DNA]</scope>
</reference>
<dbReference type="Proteomes" id="UP000320940">
    <property type="component" value="Segment"/>
</dbReference>
<evidence type="ECO:0000256" key="1">
    <source>
        <dbReference type="SAM" id="Phobius"/>
    </source>
</evidence>
<keyword evidence="1" id="KW-0812">Transmembrane</keyword>
<organism evidence="2 3">
    <name type="scientific">Klebsiella phage Marfa</name>
    <dbReference type="NCBI Taxonomy" id="2587809"/>
    <lineage>
        <taxon>Viruses</taxon>
        <taxon>Duplodnaviria</taxon>
        <taxon>Heunggongvirae</taxon>
        <taxon>Uroviricota</taxon>
        <taxon>Caudoviricetes</taxon>
        <taxon>Marfavirus</taxon>
        <taxon>Marfavirus marfa</taxon>
    </lineage>
</organism>
<protein>
    <submittedName>
        <fullName evidence="2">Uncharacterized protein</fullName>
    </submittedName>
</protein>
<accession>A0A4Y5TRA9</accession>
<keyword evidence="3" id="KW-1185">Reference proteome</keyword>
<sequence length="45" mass="5023">MMLLVLVSQRHKFRDSYGSPFFVLVAVFTSPLGCGIVLLHQQTGE</sequence>
<feature type="transmembrane region" description="Helical" evidence="1">
    <location>
        <begin position="21"/>
        <end position="40"/>
    </location>
</feature>
<keyword evidence="1" id="KW-0472">Membrane</keyword>
<dbReference type="EMBL" id="MN044033">
    <property type="protein sequence ID" value="QDB71866.1"/>
    <property type="molecule type" value="Genomic_DNA"/>
</dbReference>
<evidence type="ECO:0000313" key="3">
    <source>
        <dbReference type="Proteomes" id="UP000320940"/>
    </source>
</evidence>
<proteinExistence type="predicted"/>
<gene>
    <name evidence="2" type="ORF">CPT_Marfa_221</name>
</gene>
<name>A0A4Y5TRA9_9CAUD</name>
<keyword evidence="1" id="KW-1133">Transmembrane helix</keyword>
<evidence type="ECO:0000313" key="2">
    <source>
        <dbReference type="EMBL" id="QDB71866.1"/>
    </source>
</evidence>